<proteinExistence type="inferred from homology"/>
<dbReference type="PANTHER" id="PTHR43134">
    <property type="entry name" value="SIGNAL RECOGNITION PARTICLE RECEPTOR SUBUNIT ALPHA"/>
    <property type="match status" value="1"/>
</dbReference>
<evidence type="ECO:0000313" key="18">
    <source>
        <dbReference type="Proteomes" id="UP000319349"/>
    </source>
</evidence>
<dbReference type="GO" id="GO:0005886">
    <property type="term" value="C:plasma membrane"/>
    <property type="evidence" value="ECO:0007669"/>
    <property type="project" value="UniProtKB-SubCell"/>
</dbReference>
<dbReference type="GO" id="GO:0005047">
    <property type="term" value="F:signal recognition particle binding"/>
    <property type="evidence" value="ECO:0007669"/>
    <property type="project" value="TreeGrafter"/>
</dbReference>
<dbReference type="PANTHER" id="PTHR43134:SF3">
    <property type="entry name" value="FLAGELLAR BIOSYNTHESIS PROTEIN FLHF"/>
    <property type="match status" value="1"/>
</dbReference>
<feature type="region of interest" description="Disordered" evidence="14">
    <location>
        <begin position="205"/>
        <end position="228"/>
    </location>
</feature>
<name>A0A514EC00_9XANT</name>
<feature type="region of interest" description="Disordered" evidence="14">
    <location>
        <begin position="125"/>
        <end position="144"/>
    </location>
</feature>
<evidence type="ECO:0000256" key="8">
    <source>
        <dbReference type="ARBA" id="ARBA00022927"/>
    </source>
</evidence>
<keyword evidence="17" id="KW-0969">Cilium</keyword>
<evidence type="ECO:0000259" key="15">
    <source>
        <dbReference type="SMART" id="SM00382"/>
    </source>
</evidence>
<dbReference type="GO" id="GO:0015031">
    <property type="term" value="P:protein transport"/>
    <property type="evidence" value="ECO:0007669"/>
    <property type="project" value="UniProtKB-KW"/>
</dbReference>
<keyword evidence="18" id="KW-1185">Reference proteome</keyword>
<keyword evidence="5" id="KW-1003">Cell membrane</keyword>
<dbReference type="Proteomes" id="UP000319349">
    <property type="component" value="Chromosome"/>
</dbReference>
<keyword evidence="11" id="KW-1006">Bacterial flagellum protein export</keyword>
<keyword evidence="10" id="KW-0472">Membrane</keyword>
<dbReference type="Gene3D" id="3.40.50.300">
    <property type="entry name" value="P-loop containing nucleotide triphosphate hydrolases"/>
    <property type="match status" value="1"/>
</dbReference>
<evidence type="ECO:0000256" key="13">
    <source>
        <dbReference type="NCBIfam" id="TIGR03499"/>
    </source>
</evidence>
<evidence type="ECO:0000256" key="14">
    <source>
        <dbReference type="SAM" id="MobiDB-lite"/>
    </source>
</evidence>
<evidence type="ECO:0000256" key="3">
    <source>
        <dbReference type="ARBA" id="ARBA00014919"/>
    </source>
</evidence>
<keyword evidence="4" id="KW-0813">Transport</keyword>
<feature type="domain" description="AAA+ ATPase" evidence="15">
    <location>
        <begin position="342"/>
        <end position="511"/>
    </location>
</feature>
<evidence type="ECO:0000256" key="11">
    <source>
        <dbReference type="ARBA" id="ARBA00023225"/>
    </source>
</evidence>
<dbReference type="CDD" id="cd17873">
    <property type="entry name" value="FlhF"/>
    <property type="match status" value="1"/>
</dbReference>
<dbReference type="FunFam" id="3.40.50.300:FF:000695">
    <property type="entry name" value="Flagellar biosynthesis regulator FlhF"/>
    <property type="match status" value="1"/>
</dbReference>
<dbReference type="Pfam" id="PF00448">
    <property type="entry name" value="SRP54"/>
    <property type="match status" value="1"/>
</dbReference>
<keyword evidence="17" id="KW-0282">Flagellum</keyword>
<keyword evidence="8" id="KW-0653">Protein transport</keyword>
<evidence type="ECO:0000256" key="1">
    <source>
        <dbReference type="ARBA" id="ARBA00004413"/>
    </source>
</evidence>
<dbReference type="GO" id="GO:0003924">
    <property type="term" value="F:GTPase activity"/>
    <property type="evidence" value="ECO:0007669"/>
    <property type="project" value="UniProtKB-UniRule"/>
</dbReference>
<dbReference type="InterPro" id="IPR027417">
    <property type="entry name" value="P-loop_NTPase"/>
</dbReference>
<feature type="region of interest" description="Disordered" evidence="14">
    <location>
        <begin position="61"/>
        <end position="83"/>
    </location>
</feature>
<dbReference type="SMART" id="SM00962">
    <property type="entry name" value="SRP54"/>
    <property type="match status" value="1"/>
</dbReference>
<accession>A0A514EC00</accession>
<keyword evidence="7" id="KW-1005">Bacterial flagellum biogenesis</keyword>
<comment type="function">
    <text evidence="12">Necessary for flagellar biosynthesis. May be involved in translocation of the flagellum.</text>
</comment>
<dbReference type="GO" id="GO:0005525">
    <property type="term" value="F:GTP binding"/>
    <property type="evidence" value="ECO:0007669"/>
    <property type="project" value="UniProtKB-UniRule"/>
</dbReference>
<evidence type="ECO:0000256" key="6">
    <source>
        <dbReference type="ARBA" id="ARBA00022741"/>
    </source>
</evidence>
<gene>
    <name evidence="17" type="primary">flhF</name>
    <name evidence="17" type="ORF">E4A48_07505</name>
</gene>
<dbReference type="RefSeq" id="WP_142742155.1">
    <property type="nucleotide sequence ID" value="NZ_CP038228.1"/>
</dbReference>
<protein>
    <recommendedName>
        <fullName evidence="3 13">Flagellar biosynthesis protein FlhF</fullName>
    </recommendedName>
</protein>
<evidence type="ECO:0000256" key="12">
    <source>
        <dbReference type="ARBA" id="ARBA00025337"/>
    </source>
</evidence>
<keyword evidence="9" id="KW-0342">GTP-binding</keyword>
<dbReference type="GO" id="GO:0006614">
    <property type="term" value="P:SRP-dependent cotranslational protein targeting to membrane"/>
    <property type="evidence" value="ECO:0007669"/>
    <property type="project" value="UniProtKB-UniRule"/>
</dbReference>
<sequence length="552" mass="58420">MKIKRFVAPDMRTAFRMVRDEHGPDAVILSNRRTDEGIEIVAASNYDEALVQQALDAARPEEQAPRLQVSAANPAPRAAKSGAMANPAMAMMAAISERRSPATASMAQPAPARPLTQPAAIATSAMPAGTAPTPNRASAALQAPAPAPAAAAPFAEFRIPEDVFRNAPISVPMASPFTAAASAAASAAAVPAWLDDIAAVSLSPAATPGAPAAPSAEPVAAATAPATTDGSAGIPALPALTPVPSFPAAQNDEQLTQLRDELALMRQMIEREMNRLTDERLRGSPVRAQALELMDDYGFDSGLIRDVVMQIPADLELHRGRGLMLGLLSKRLPIAPLDPIEEGGVIALIGPTGAGKTTTIAKLASRFLERHAARDVALVTTDTIRVGGREQLHSYGRQLGIAVHEADSDAALQQLLERLRDYKLVLIDTAGMGQRDRALAAQLHWLRASRVVRSLLVLPANAHFSDLDEVVRRFAGADPQGVILTKLDETGRFGSALSVVADHRLPITWVTDGQRVPDDLHRANAASLVLRLEDLRRAADKPCTPEQNHAVA</sequence>
<dbReference type="EMBL" id="CP038228">
    <property type="protein sequence ID" value="QDI03564.1"/>
    <property type="molecule type" value="Genomic_DNA"/>
</dbReference>
<dbReference type="AlphaFoldDB" id="A0A514EC00"/>
<reference evidence="17 18" key="1">
    <citation type="submission" date="2019-03" db="EMBL/GenBank/DDBJ databases">
        <title>Tal1 in Xanthomonas translucens pv. cerealis Contributes to Virulence in Bacterial Leaf Streak of Wheat.</title>
        <authorList>
            <person name="Shah S.M.A."/>
            <person name="Haq F."/>
            <person name="Ma W."/>
            <person name="Xu X."/>
            <person name="Wang S."/>
            <person name="Xu Z."/>
            <person name="Zou L."/>
            <person name="Zhu B."/>
            <person name="Chen G."/>
        </authorList>
    </citation>
    <scope>NUCLEOTIDE SEQUENCE [LARGE SCALE GENOMIC DNA]</scope>
    <source>
        <strain evidence="17 18">01</strain>
    </source>
</reference>
<evidence type="ECO:0000256" key="7">
    <source>
        <dbReference type="ARBA" id="ARBA00022795"/>
    </source>
</evidence>
<dbReference type="InterPro" id="IPR003593">
    <property type="entry name" value="AAA+_ATPase"/>
</dbReference>
<dbReference type="GO" id="GO:0044781">
    <property type="term" value="P:bacterial-type flagellum organization"/>
    <property type="evidence" value="ECO:0007669"/>
    <property type="project" value="UniProtKB-UniRule"/>
</dbReference>
<keyword evidence="6" id="KW-0547">Nucleotide-binding</keyword>
<evidence type="ECO:0000256" key="4">
    <source>
        <dbReference type="ARBA" id="ARBA00022448"/>
    </source>
</evidence>
<feature type="domain" description="SRP54-type proteins GTP-binding" evidence="16">
    <location>
        <begin position="343"/>
        <end position="534"/>
    </location>
</feature>
<dbReference type="InterPro" id="IPR000897">
    <property type="entry name" value="SRP54_GTPase_dom"/>
</dbReference>
<evidence type="ECO:0000256" key="2">
    <source>
        <dbReference type="ARBA" id="ARBA00008531"/>
    </source>
</evidence>
<dbReference type="InterPro" id="IPR020006">
    <property type="entry name" value="FlhF"/>
</dbReference>
<evidence type="ECO:0000256" key="10">
    <source>
        <dbReference type="ARBA" id="ARBA00023136"/>
    </source>
</evidence>
<evidence type="ECO:0000313" key="17">
    <source>
        <dbReference type="EMBL" id="QDI03564.1"/>
    </source>
</evidence>
<dbReference type="SUPFAM" id="SSF52540">
    <property type="entry name" value="P-loop containing nucleoside triphosphate hydrolases"/>
    <property type="match status" value="1"/>
</dbReference>
<organism evidence="17 18">
    <name type="scientific">Xanthomonas cerealis pv. cerealis</name>
    <dbReference type="NCBI Taxonomy" id="152263"/>
    <lineage>
        <taxon>Bacteria</taxon>
        <taxon>Pseudomonadati</taxon>
        <taxon>Pseudomonadota</taxon>
        <taxon>Gammaproteobacteria</taxon>
        <taxon>Lysobacterales</taxon>
        <taxon>Lysobacteraceae</taxon>
        <taxon>Xanthomonas</taxon>
        <taxon>Xanthomonas translucens group</taxon>
        <taxon>Xanthomonas cerealis</taxon>
    </lineage>
</organism>
<dbReference type="InterPro" id="IPR047040">
    <property type="entry name" value="FlhF__GTPase_dom"/>
</dbReference>
<comment type="similarity">
    <text evidence="2">Belongs to the GTP-binding SRP family.</text>
</comment>
<evidence type="ECO:0000256" key="5">
    <source>
        <dbReference type="ARBA" id="ARBA00022475"/>
    </source>
</evidence>
<dbReference type="NCBIfam" id="TIGR03499">
    <property type="entry name" value="FlhF"/>
    <property type="match status" value="1"/>
</dbReference>
<dbReference type="SMART" id="SM00382">
    <property type="entry name" value="AAA"/>
    <property type="match status" value="1"/>
</dbReference>
<comment type="subcellular location">
    <subcellularLocation>
        <location evidence="1">Cell membrane</location>
        <topology evidence="1">Peripheral membrane protein</topology>
        <orientation evidence="1">Cytoplasmic side</orientation>
    </subcellularLocation>
</comment>
<evidence type="ECO:0000259" key="16">
    <source>
        <dbReference type="SMART" id="SM00962"/>
    </source>
</evidence>
<keyword evidence="17" id="KW-0966">Cell projection</keyword>
<evidence type="ECO:0000256" key="9">
    <source>
        <dbReference type="ARBA" id="ARBA00023134"/>
    </source>
</evidence>